<dbReference type="Proteomes" id="UP000789342">
    <property type="component" value="Unassembled WGS sequence"/>
</dbReference>
<comment type="caution">
    <text evidence="1">The sequence shown here is derived from an EMBL/GenBank/DDBJ whole genome shotgun (WGS) entry which is preliminary data.</text>
</comment>
<sequence>MGRLVDSSLNLVRLWRSTHELTVGEISRYRIRFDGSKHPSSAAWPPVNLVLKITNASPILLRGAFLSGPYNISASCVETSQHGINPLSKIVVPQSKGCIKCGEFWKITLEIPSNGIGDWTIDILSEVIFTSNK</sequence>
<gene>
    <name evidence="1" type="ORF">AMORRO_LOCUS10999</name>
</gene>
<keyword evidence="2" id="KW-1185">Reference proteome</keyword>
<organism evidence="1 2">
    <name type="scientific">Acaulospora morrowiae</name>
    <dbReference type="NCBI Taxonomy" id="94023"/>
    <lineage>
        <taxon>Eukaryota</taxon>
        <taxon>Fungi</taxon>
        <taxon>Fungi incertae sedis</taxon>
        <taxon>Mucoromycota</taxon>
        <taxon>Glomeromycotina</taxon>
        <taxon>Glomeromycetes</taxon>
        <taxon>Diversisporales</taxon>
        <taxon>Acaulosporaceae</taxon>
        <taxon>Acaulospora</taxon>
    </lineage>
</organism>
<dbReference type="EMBL" id="CAJVPV010013142">
    <property type="protein sequence ID" value="CAG8675284.1"/>
    <property type="molecule type" value="Genomic_DNA"/>
</dbReference>
<name>A0A9N9HCY7_9GLOM</name>
<evidence type="ECO:0000313" key="2">
    <source>
        <dbReference type="Proteomes" id="UP000789342"/>
    </source>
</evidence>
<dbReference type="AlphaFoldDB" id="A0A9N9HCY7"/>
<evidence type="ECO:0000313" key="1">
    <source>
        <dbReference type="EMBL" id="CAG8675284.1"/>
    </source>
</evidence>
<dbReference type="OrthoDB" id="5368485at2759"/>
<reference evidence="1" key="1">
    <citation type="submission" date="2021-06" db="EMBL/GenBank/DDBJ databases">
        <authorList>
            <person name="Kallberg Y."/>
            <person name="Tangrot J."/>
            <person name="Rosling A."/>
        </authorList>
    </citation>
    <scope>NUCLEOTIDE SEQUENCE</scope>
    <source>
        <strain evidence="1">CL551</strain>
    </source>
</reference>
<feature type="non-terminal residue" evidence="1">
    <location>
        <position position="133"/>
    </location>
</feature>
<proteinExistence type="predicted"/>
<accession>A0A9N9HCY7</accession>
<protein>
    <submittedName>
        <fullName evidence="1">2829_t:CDS:1</fullName>
    </submittedName>
</protein>